<proteinExistence type="predicted"/>
<dbReference type="EMBL" id="JAIPUX010000521">
    <property type="protein sequence ID" value="KAH0627227.1"/>
    <property type="molecule type" value="Genomic_DNA"/>
</dbReference>
<evidence type="ECO:0000313" key="2">
    <source>
        <dbReference type="Proteomes" id="UP000826234"/>
    </source>
</evidence>
<organism evidence="1 2">
    <name type="scientific">Phrynosoma platyrhinos</name>
    <name type="common">Desert horned lizard</name>
    <dbReference type="NCBI Taxonomy" id="52577"/>
    <lineage>
        <taxon>Eukaryota</taxon>
        <taxon>Metazoa</taxon>
        <taxon>Chordata</taxon>
        <taxon>Craniata</taxon>
        <taxon>Vertebrata</taxon>
        <taxon>Euteleostomi</taxon>
        <taxon>Lepidosauria</taxon>
        <taxon>Squamata</taxon>
        <taxon>Bifurcata</taxon>
        <taxon>Unidentata</taxon>
        <taxon>Episquamata</taxon>
        <taxon>Toxicofera</taxon>
        <taxon>Iguania</taxon>
        <taxon>Phrynosomatidae</taxon>
        <taxon>Phrynosomatinae</taxon>
        <taxon>Phrynosoma</taxon>
    </lineage>
</organism>
<comment type="caution">
    <text evidence="1">The sequence shown here is derived from an EMBL/GenBank/DDBJ whole genome shotgun (WGS) entry which is preliminary data.</text>
</comment>
<reference evidence="1 2" key="1">
    <citation type="journal article" date="2022" name="Gigascience">
        <title>A chromosome-level genome assembly and annotation of the desert horned lizard, Phrynosoma platyrhinos, provides insight into chromosomal rearrangements among reptiles.</title>
        <authorList>
            <person name="Koochekian N."/>
            <person name="Ascanio A."/>
            <person name="Farleigh K."/>
            <person name="Card D.C."/>
            <person name="Schield D.R."/>
            <person name="Castoe T.A."/>
            <person name="Jezkova T."/>
        </authorList>
    </citation>
    <scope>NUCLEOTIDE SEQUENCE [LARGE SCALE GENOMIC DNA]</scope>
    <source>
        <strain evidence="1">NK-2021</strain>
    </source>
</reference>
<protein>
    <submittedName>
        <fullName evidence="1">Uncharacterized protein</fullName>
    </submittedName>
</protein>
<dbReference type="Proteomes" id="UP000826234">
    <property type="component" value="Unassembled WGS sequence"/>
</dbReference>
<keyword evidence="2" id="KW-1185">Reference proteome</keyword>
<evidence type="ECO:0000313" key="1">
    <source>
        <dbReference type="EMBL" id="KAH0627227.1"/>
    </source>
</evidence>
<accession>A0ABQ7TCP2</accession>
<sequence length="68" mass="8351">MQKFIEADYYELDWYYEECTDGNRNMKYQDDLAMSRNKSINEEESFESDCNNECRHRCCEDLDILEEE</sequence>
<gene>
    <name evidence="1" type="ORF">JD844_002725</name>
</gene>
<name>A0ABQ7TCP2_PHRPL</name>